<evidence type="ECO:0000256" key="1">
    <source>
        <dbReference type="ARBA" id="ARBA00004496"/>
    </source>
</evidence>
<protein>
    <recommendedName>
        <fullName evidence="5">Urease accessory protein UreE</fullName>
    </recommendedName>
</protein>
<reference evidence="8 9" key="1">
    <citation type="submission" date="2023-07" db="EMBL/GenBank/DDBJ databases">
        <title>Sorghum-associated microbial communities from plants grown in Nebraska, USA.</title>
        <authorList>
            <person name="Schachtman D."/>
        </authorList>
    </citation>
    <scope>NUCLEOTIDE SEQUENCE [LARGE SCALE GENOMIC DNA]</scope>
    <source>
        <strain evidence="8 9">DS1307</strain>
    </source>
</reference>
<proteinExistence type="inferred from homology"/>
<feature type="region of interest" description="Disordered" evidence="6">
    <location>
        <begin position="139"/>
        <end position="166"/>
    </location>
</feature>
<evidence type="ECO:0000256" key="2">
    <source>
        <dbReference type="ARBA" id="ARBA00022490"/>
    </source>
</evidence>
<evidence type="ECO:0000256" key="4">
    <source>
        <dbReference type="ARBA" id="ARBA00023186"/>
    </source>
</evidence>
<organism evidence="8 9">
    <name type="scientific">Neorhizobium huautlense</name>
    <dbReference type="NCBI Taxonomy" id="67774"/>
    <lineage>
        <taxon>Bacteria</taxon>
        <taxon>Pseudomonadati</taxon>
        <taxon>Pseudomonadota</taxon>
        <taxon>Alphaproteobacteria</taxon>
        <taxon>Hyphomicrobiales</taxon>
        <taxon>Rhizobiaceae</taxon>
        <taxon>Rhizobium/Agrobacterium group</taxon>
        <taxon>Neorhizobium</taxon>
    </lineage>
</organism>
<evidence type="ECO:0000259" key="7">
    <source>
        <dbReference type="SMART" id="SM00988"/>
    </source>
</evidence>
<dbReference type="Gene3D" id="2.60.260.20">
    <property type="entry name" value="Urease metallochaperone UreE, N-terminal domain"/>
    <property type="match status" value="1"/>
</dbReference>
<sequence>MQHIQYYRPAGVVTDPPIDTVSLPHDLRHLRRKLLHLSNGDMVMLDLKEAVLFHHGDRLILDNGDTIEVQAAPEKLYEINARDALHLIELAWHLGNRHLSAQIEEGRILILRDHVIRSMLEGLGAKVYDVEEPFQPVRGAYHAHGGHSHSHGHDHGHVHGPNCNHD</sequence>
<dbReference type="HAMAP" id="MF_00822">
    <property type="entry name" value="UreE"/>
    <property type="match status" value="1"/>
</dbReference>
<dbReference type="InterPro" id="IPR036118">
    <property type="entry name" value="UreE_N_sf"/>
</dbReference>
<dbReference type="PIRSF" id="PIRSF036402">
    <property type="entry name" value="Ureas_acces_UreE"/>
    <property type="match status" value="1"/>
</dbReference>
<dbReference type="InterPro" id="IPR004029">
    <property type="entry name" value="UreE_N"/>
</dbReference>
<comment type="function">
    <text evidence="5">Involved in urease metallocenter assembly. Binds nickel. Probably functions as a nickel donor during metallocenter assembly.</text>
</comment>
<gene>
    <name evidence="5" type="primary">ureE</name>
    <name evidence="8" type="ORF">J2T09_003731</name>
</gene>
<dbReference type="Gene3D" id="3.30.70.790">
    <property type="entry name" value="UreE, C-terminal domain"/>
    <property type="match status" value="1"/>
</dbReference>
<dbReference type="InterPro" id="IPR007864">
    <property type="entry name" value="UreE_C_dom"/>
</dbReference>
<dbReference type="CDD" id="cd00571">
    <property type="entry name" value="UreE"/>
    <property type="match status" value="1"/>
</dbReference>
<name>A0ABT9PZ32_9HYPH</name>
<dbReference type="SUPFAM" id="SSF69737">
    <property type="entry name" value="Urease metallochaperone UreE, C-terminal domain"/>
    <property type="match status" value="1"/>
</dbReference>
<dbReference type="RefSeq" id="WP_306837321.1">
    <property type="nucleotide sequence ID" value="NZ_JAUSRF010000012.1"/>
</dbReference>
<dbReference type="Proteomes" id="UP001241472">
    <property type="component" value="Unassembled WGS sequence"/>
</dbReference>
<dbReference type="SMART" id="SM00988">
    <property type="entry name" value="UreE_N"/>
    <property type="match status" value="1"/>
</dbReference>
<evidence type="ECO:0000313" key="9">
    <source>
        <dbReference type="Proteomes" id="UP001241472"/>
    </source>
</evidence>
<dbReference type="Pfam" id="PF02814">
    <property type="entry name" value="UreE_N"/>
    <property type="match status" value="1"/>
</dbReference>
<evidence type="ECO:0000256" key="3">
    <source>
        <dbReference type="ARBA" id="ARBA00022596"/>
    </source>
</evidence>
<keyword evidence="9" id="KW-1185">Reference proteome</keyword>
<dbReference type="NCBIfam" id="NF009760">
    <property type="entry name" value="PRK13261.2-6"/>
    <property type="match status" value="1"/>
</dbReference>
<dbReference type="InterPro" id="IPR012406">
    <property type="entry name" value="UreE"/>
</dbReference>
<dbReference type="EMBL" id="JAUSRF010000012">
    <property type="protein sequence ID" value="MDP9838959.1"/>
    <property type="molecule type" value="Genomic_DNA"/>
</dbReference>
<dbReference type="Pfam" id="PF05194">
    <property type="entry name" value="UreE_C"/>
    <property type="match status" value="1"/>
</dbReference>
<comment type="similarity">
    <text evidence="5">Belongs to the UreE family.</text>
</comment>
<keyword evidence="3 5" id="KW-0533">Nickel</keyword>
<dbReference type="SUPFAM" id="SSF69287">
    <property type="entry name" value="Urease metallochaperone UreE, N-terminal domain"/>
    <property type="match status" value="1"/>
</dbReference>
<comment type="subcellular location">
    <subcellularLocation>
        <location evidence="1 5">Cytoplasm</location>
    </subcellularLocation>
</comment>
<evidence type="ECO:0000313" key="8">
    <source>
        <dbReference type="EMBL" id="MDP9838959.1"/>
    </source>
</evidence>
<accession>A0ABT9PZ32</accession>
<evidence type="ECO:0000256" key="6">
    <source>
        <dbReference type="SAM" id="MobiDB-lite"/>
    </source>
</evidence>
<keyword evidence="4 5" id="KW-0143">Chaperone</keyword>
<keyword evidence="2 5" id="KW-0963">Cytoplasm</keyword>
<evidence type="ECO:0000256" key="5">
    <source>
        <dbReference type="HAMAP-Rule" id="MF_00822"/>
    </source>
</evidence>
<comment type="caution">
    <text evidence="8">The sequence shown here is derived from an EMBL/GenBank/DDBJ whole genome shotgun (WGS) entry which is preliminary data.</text>
</comment>
<feature type="domain" description="UreE urease accessory N-terminal" evidence="7">
    <location>
        <begin position="1"/>
        <end position="67"/>
    </location>
</feature>